<feature type="region of interest" description="Disordered" evidence="1">
    <location>
        <begin position="115"/>
        <end position="153"/>
    </location>
</feature>
<feature type="compositionally biased region" description="Basic residues" evidence="1">
    <location>
        <begin position="133"/>
        <end position="153"/>
    </location>
</feature>
<dbReference type="EMBL" id="HBEL01052455">
    <property type="protein sequence ID" value="CAD8427829.1"/>
    <property type="molecule type" value="Transcribed_RNA"/>
</dbReference>
<gene>
    <name evidence="2" type="ORF">PINE0816_LOCUS23995</name>
</gene>
<evidence type="ECO:0000256" key="1">
    <source>
        <dbReference type="SAM" id="MobiDB-lite"/>
    </source>
</evidence>
<name>A0A7S0CMF6_9STRA</name>
<proteinExistence type="predicted"/>
<feature type="compositionally biased region" description="Low complexity" evidence="1">
    <location>
        <begin position="19"/>
        <end position="30"/>
    </location>
</feature>
<feature type="compositionally biased region" description="Basic and acidic residues" evidence="1">
    <location>
        <begin position="58"/>
        <end position="70"/>
    </location>
</feature>
<protein>
    <submittedName>
        <fullName evidence="2">Uncharacterized protein</fullName>
    </submittedName>
</protein>
<reference evidence="2" key="1">
    <citation type="submission" date="2021-01" db="EMBL/GenBank/DDBJ databases">
        <authorList>
            <person name="Corre E."/>
            <person name="Pelletier E."/>
            <person name="Niang G."/>
            <person name="Scheremetjew M."/>
            <person name="Finn R."/>
            <person name="Kale V."/>
            <person name="Holt S."/>
            <person name="Cochrane G."/>
            <person name="Meng A."/>
            <person name="Brown T."/>
            <person name="Cohen L."/>
        </authorList>
    </citation>
    <scope>NUCLEOTIDE SEQUENCE</scope>
    <source>
        <strain evidence="2">CCAP1064/1</strain>
    </source>
</reference>
<feature type="region of interest" description="Disordered" evidence="1">
    <location>
        <begin position="17"/>
        <end position="70"/>
    </location>
</feature>
<sequence length="153" mass="17088">MERAEILTRIFRQAVELNQQHQQQPTAQPQLVRGDASETKETQPTKDAKLTPNGTPDPDPKHTQEHVDTDRLLQVIISLLQPSPASVTKNDGCNTISNINEELIYSLKSSAFPKLRSATSGTNEGRTKQRVGNIRKGHGAKSAKRRKRRSSRQ</sequence>
<evidence type="ECO:0000313" key="2">
    <source>
        <dbReference type="EMBL" id="CAD8427829.1"/>
    </source>
</evidence>
<feature type="compositionally biased region" description="Basic and acidic residues" evidence="1">
    <location>
        <begin position="35"/>
        <end position="49"/>
    </location>
</feature>
<dbReference type="AlphaFoldDB" id="A0A7S0CMF6"/>
<accession>A0A7S0CMF6</accession>
<organism evidence="2">
    <name type="scientific">Proboscia inermis</name>
    <dbReference type="NCBI Taxonomy" id="420281"/>
    <lineage>
        <taxon>Eukaryota</taxon>
        <taxon>Sar</taxon>
        <taxon>Stramenopiles</taxon>
        <taxon>Ochrophyta</taxon>
        <taxon>Bacillariophyta</taxon>
        <taxon>Coscinodiscophyceae</taxon>
        <taxon>Rhizosoleniophycidae</taxon>
        <taxon>Rhizosoleniales</taxon>
        <taxon>Rhizosoleniaceae</taxon>
        <taxon>Proboscia</taxon>
    </lineage>
</organism>